<dbReference type="SUPFAM" id="SSF58104">
    <property type="entry name" value="Methyl-accepting chemotaxis protein (MCP) signaling domain"/>
    <property type="match status" value="1"/>
</dbReference>
<dbReference type="AlphaFoldDB" id="A0A8E7EJL1"/>
<dbReference type="SMART" id="SM00091">
    <property type="entry name" value="PAS"/>
    <property type="match status" value="2"/>
</dbReference>
<dbReference type="GO" id="GO:0007165">
    <property type="term" value="P:signal transduction"/>
    <property type="evidence" value="ECO:0007669"/>
    <property type="project" value="UniProtKB-KW"/>
</dbReference>
<dbReference type="GeneID" id="65098481"/>
<dbReference type="GO" id="GO:0016020">
    <property type="term" value="C:membrane"/>
    <property type="evidence" value="ECO:0007669"/>
    <property type="project" value="InterPro"/>
</dbReference>
<dbReference type="NCBIfam" id="TIGR00229">
    <property type="entry name" value="sensory_box"/>
    <property type="match status" value="1"/>
</dbReference>
<protein>
    <submittedName>
        <fullName evidence="5">PAS domain S-box protein</fullName>
    </submittedName>
</protein>
<dbReference type="EMBL" id="CP075546">
    <property type="protein sequence ID" value="QVV88575.1"/>
    <property type="molecule type" value="Genomic_DNA"/>
</dbReference>
<evidence type="ECO:0000313" key="5">
    <source>
        <dbReference type="EMBL" id="QVV88575.1"/>
    </source>
</evidence>
<dbReference type="Pfam" id="PF13188">
    <property type="entry name" value="PAS_8"/>
    <property type="match status" value="1"/>
</dbReference>
<feature type="domain" description="Methyl-accepting transducer" evidence="4">
    <location>
        <begin position="414"/>
        <end position="650"/>
    </location>
</feature>
<dbReference type="Pfam" id="PF13426">
    <property type="entry name" value="PAS_9"/>
    <property type="match status" value="1"/>
</dbReference>
<dbReference type="Proteomes" id="UP000680656">
    <property type="component" value="Chromosome"/>
</dbReference>
<evidence type="ECO:0000256" key="3">
    <source>
        <dbReference type="PROSITE-ProRule" id="PRU00284"/>
    </source>
</evidence>
<evidence type="ECO:0000256" key="2">
    <source>
        <dbReference type="ARBA" id="ARBA00029447"/>
    </source>
</evidence>
<dbReference type="CDD" id="cd00130">
    <property type="entry name" value="PAS"/>
    <property type="match status" value="1"/>
</dbReference>
<dbReference type="Gene3D" id="1.20.120.1530">
    <property type="match status" value="1"/>
</dbReference>
<accession>A0A8E7EJL1</accession>
<dbReference type="RefSeq" id="WP_214419384.1">
    <property type="nucleotide sequence ID" value="NZ_CP075546.1"/>
</dbReference>
<dbReference type="InterPro" id="IPR004090">
    <property type="entry name" value="Chemotax_Me-accpt_rcpt"/>
</dbReference>
<dbReference type="PANTHER" id="PTHR32089:SF112">
    <property type="entry name" value="LYSOZYME-LIKE PROTEIN-RELATED"/>
    <property type="match status" value="1"/>
</dbReference>
<evidence type="ECO:0000259" key="4">
    <source>
        <dbReference type="PROSITE" id="PS50111"/>
    </source>
</evidence>
<proteinExistence type="inferred from homology"/>
<keyword evidence="6" id="KW-1185">Reference proteome</keyword>
<dbReference type="Gene3D" id="1.10.287.950">
    <property type="entry name" value="Methyl-accepting chemotaxis protein"/>
    <property type="match status" value="1"/>
</dbReference>
<organism evidence="5 6">
    <name type="scientific">Methanospirillum purgamenti</name>
    <dbReference type="NCBI Taxonomy" id="2834276"/>
    <lineage>
        <taxon>Archaea</taxon>
        <taxon>Methanobacteriati</taxon>
        <taxon>Methanobacteriota</taxon>
        <taxon>Stenosarchaea group</taxon>
        <taxon>Methanomicrobia</taxon>
        <taxon>Methanomicrobiales</taxon>
        <taxon>Methanospirillaceae</taxon>
        <taxon>Methanospirillum</taxon>
    </lineage>
</organism>
<dbReference type="KEGG" id="mrtj:KHC33_14815"/>
<evidence type="ECO:0000313" key="6">
    <source>
        <dbReference type="Proteomes" id="UP000680656"/>
    </source>
</evidence>
<name>A0A8E7EJL1_9EURY</name>
<dbReference type="InterPro" id="IPR003660">
    <property type="entry name" value="HAMP_dom"/>
</dbReference>
<dbReference type="PRINTS" id="PR00260">
    <property type="entry name" value="CHEMTRNSDUCR"/>
</dbReference>
<comment type="similarity">
    <text evidence="2">Belongs to the methyl-accepting chemotaxis (MCP) protein family.</text>
</comment>
<dbReference type="SMART" id="SM00283">
    <property type="entry name" value="MA"/>
    <property type="match status" value="1"/>
</dbReference>
<dbReference type="GO" id="GO:0006935">
    <property type="term" value="P:chemotaxis"/>
    <property type="evidence" value="ECO:0007669"/>
    <property type="project" value="InterPro"/>
</dbReference>
<dbReference type="Pfam" id="PF00015">
    <property type="entry name" value="MCPsignal"/>
    <property type="match status" value="1"/>
</dbReference>
<sequence>MMEQTSDEVMSFEVLRVLLDQNPVAMAQFDVNFNFLYVNQAFCDLSGMSFEKLTHSRIADLKILKLEGEGSKAAIEYKRRGKARIEVEFPTGYKILNAYTIPILDSNQRVTSALGVYTDITAEERERLKTNQIIDNNPIPFLILKPDLTIEGSNLAFFTLSGYSKDQLFKMNLGDFKILKIEGTSSKECVTTKKEAISESLIDFPSGKKHIRIYSIPILDENNDVGSVLITCVDLTAQKHLADYLQTEVIRLSKNLENLAEGNLEFDLRTGEPDEYTKNAHNQFTTIQNNLKGAGDNLVKVTEEMEYFIQAIVGGDLKVRGDAEQFAGTYRDIISGLNRVMESVQNPISASIALSGEYAKGNFSAEPPNISVQGDFLILKNALMNIGVQVSAVLNEIDREMEELTSRAEEANAGVKDVAEGSAMVAKNAADVGNQSERGKENIDQVLRAMMDLSANVEEVASSTESVSKVTHDTDELSKKGVELAHNAENGMKGIMASSGEVERIIIEIKGEMAQIGKIVNVITDIASQTNLLALNAAIEAARAGEAGRGFAVVASEVKALALESRRSAENIAEMITSLQKKSDEASKAMDQADVAVSQGNSAVLETLQIFNQIVESVGQIARNMEDVSKTTEQQAASVEEITASAHEVNNLVGEIATEAISAASAAEQSSAGTSQIVTVIEDLNKIITEVSRAIGKFHYR</sequence>
<dbReference type="InterPro" id="IPR035965">
    <property type="entry name" value="PAS-like_dom_sf"/>
</dbReference>
<dbReference type="Gene3D" id="3.30.450.20">
    <property type="entry name" value="PAS domain"/>
    <property type="match status" value="2"/>
</dbReference>
<dbReference type="Pfam" id="PF18947">
    <property type="entry name" value="HAMP_2"/>
    <property type="match status" value="1"/>
</dbReference>
<keyword evidence="1 3" id="KW-0807">Transducer</keyword>
<dbReference type="PANTHER" id="PTHR32089">
    <property type="entry name" value="METHYL-ACCEPTING CHEMOTAXIS PROTEIN MCPB"/>
    <property type="match status" value="1"/>
</dbReference>
<evidence type="ECO:0000256" key="1">
    <source>
        <dbReference type="ARBA" id="ARBA00023224"/>
    </source>
</evidence>
<gene>
    <name evidence="5" type="ORF">KHC33_14815</name>
</gene>
<dbReference type="InterPro" id="IPR000014">
    <property type="entry name" value="PAS"/>
</dbReference>
<dbReference type="CDD" id="cd11386">
    <property type="entry name" value="MCP_signal"/>
    <property type="match status" value="1"/>
</dbReference>
<dbReference type="SUPFAM" id="SSF55785">
    <property type="entry name" value="PYP-like sensor domain (PAS domain)"/>
    <property type="match status" value="2"/>
</dbReference>
<dbReference type="GO" id="GO:0004888">
    <property type="term" value="F:transmembrane signaling receptor activity"/>
    <property type="evidence" value="ECO:0007669"/>
    <property type="project" value="InterPro"/>
</dbReference>
<reference evidence="5 6" key="1">
    <citation type="submission" date="2021-05" db="EMBL/GenBank/DDBJ databases">
        <title>A novel Methanospirillum isolate from a pyrite-forming mixed culture.</title>
        <authorList>
            <person name="Bunk B."/>
            <person name="Sproer C."/>
            <person name="Spring S."/>
            <person name="Pester M."/>
        </authorList>
    </citation>
    <scope>NUCLEOTIDE SEQUENCE [LARGE SCALE GENOMIC DNA]</scope>
    <source>
        <strain evidence="5 6">J.3.6.1-F.2.7.3</strain>
    </source>
</reference>
<dbReference type="InterPro" id="IPR004089">
    <property type="entry name" value="MCPsignal_dom"/>
</dbReference>
<dbReference type="PROSITE" id="PS50111">
    <property type="entry name" value="CHEMOTAXIS_TRANSDUC_2"/>
    <property type="match status" value="1"/>
</dbReference>